<dbReference type="Pfam" id="PF00015">
    <property type="entry name" value="MCPsignal"/>
    <property type="match status" value="1"/>
</dbReference>
<feature type="coiled-coil region" evidence="5">
    <location>
        <begin position="291"/>
        <end position="328"/>
    </location>
</feature>
<dbReference type="PANTHER" id="PTHR43531">
    <property type="entry name" value="PROTEIN ICFG"/>
    <property type="match status" value="1"/>
</dbReference>
<feature type="transmembrane region" description="Helical" evidence="7">
    <location>
        <begin position="12"/>
        <end position="31"/>
    </location>
</feature>
<name>A0A7X4KLQ2_9BURK</name>
<dbReference type="PANTHER" id="PTHR43531:SF14">
    <property type="entry name" value="METHYL-ACCEPTING CHEMOTAXIS PROTEIN I-RELATED"/>
    <property type="match status" value="1"/>
</dbReference>
<keyword evidence="10" id="KW-1185">Reference proteome</keyword>
<proteinExistence type="inferred from homology"/>
<evidence type="ECO:0000256" key="6">
    <source>
        <dbReference type="SAM" id="MobiDB-lite"/>
    </source>
</evidence>
<organism evidence="9 10">
    <name type="scientific">Pseudoduganella aquatica</name>
    <dbReference type="NCBI Taxonomy" id="2660641"/>
    <lineage>
        <taxon>Bacteria</taxon>
        <taxon>Pseudomonadati</taxon>
        <taxon>Pseudomonadota</taxon>
        <taxon>Betaproteobacteria</taxon>
        <taxon>Burkholderiales</taxon>
        <taxon>Oxalobacteraceae</taxon>
        <taxon>Telluria group</taxon>
        <taxon>Pseudoduganella</taxon>
    </lineage>
</organism>
<accession>A0A7X4KLQ2</accession>
<evidence type="ECO:0000259" key="8">
    <source>
        <dbReference type="PROSITE" id="PS50111"/>
    </source>
</evidence>
<evidence type="ECO:0000313" key="10">
    <source>
        <dbReference type="Proteomes" id="UP000450676"/>
    </source>
</evidence>
<dbReference type="PRINTS" id="PR00260">
    <property type="entry name" value="CHEMTRNSDUCR"/>
</dbReference>
<dbReference type="RefSeq" id="WP_161070686.1">
    <property type="nucleotide sequence ID" value="NZ_WWCU01000002.1"/>
</dbReference>
<dbReference type="SUPFAM" id="SSF58104">
    <property type="entry name" value="Methyl-accepting chemotaxis protein (MCP) signaling domain"/>
    <property type="match status" value="1"/>
</dbReference>
<evidence type="ECO:0000256" key="2">
    <source>
        <dbReference type="ARBA" id="ARBA00022481"/>
    </source>
</evidence>
<feature type="transmembrane region" description="Helical" evidence="7">
    <location>
        <begin position="192"/>
        <end position="211"/>
    </location>
</feature>
<comment type="caution">
    <text evidence="9">The sequence shown here is derived from an EMBL/GenBank/DDBJ whole genome shotgun (WGS) entry which is preliminary data.</text>
</comment>
<dbReference type="GO" id="GO:0006935">
    <property type="term" value="P:chemotaxis"/>
    <property type="evidence" value="ECO:0007669"/>
    <property type="project" value="InterPro"/>
</dbReference>
<feature type="domain" description="Methyl-accepting transducer" evidence="8">
    <location>
        <begin position="272"/>
        <end position="501"/>
    </location>
</feature>
<dbReference type="CDD" id="cd19411">
    <property type="entry name" value="MCP2201-like_sensor"/>
    <property type="match status" value="1"/>
</dbReference>
<keyword evidence="7" id="KW-1133">Transmembrane helix</keyword>
<dbReference type="GO" id="GO:0005886">
    <property type="term" value="C:plasma membrane"/>
    <property type="evidence" value="ECO:0007669"/>
    <property type="project" value="TreeGrafter"/>
</dbReference>
<feature type="region of interest" description="Disordered" evidence="6">
    <location>
        <begin position="521"/>
        <end position="547"/>
    </location>
</feature>
<evidence type="ECO:0000256" key="4">
    <source>
        <dbReference type="PROSITE-ProRule" id="PRU00284"/>
    </source>
</evidence>
<dbReference type="Pfam" id="PF12729">
    <property type="entry name" value="4HB_MCP_1"/>
    <property type="match status" value="1"/>
</dbReference>
<evidence type="ECO:0000256" key="3">
    <source>
        <dbReference type="ARBA" id="ARBA00029447"/>
    </source>
</evidence>
<gene>
    <name evidence="9" type="ORF">GTP77_03065</name>
</gene>
<dbReference type="EMBL" id="WWCU01000002">
    <property type="protein sequence ID" value="MYN06311.1"/>
    <property type="molecule type" value="Genomic_DNA"/>
</dbReference>
<dbReference type="InterPro" id="IPR004090">
    <property type="entry name" value="Chemotax_Me-accpt_rcpt"/>
</dbReference>
<comment type="similarity">
    <text evidence="3">Belongs to the methyl-accepting chemotaxis (MCP) protein family.</text>
</comment>
<keyword evidence="5" id="KW-0175">Coiled coil</keyword>
<dbReference type="SMART" id="SM00283">
    <property type="entry name" value="MA"/>
    <property type="match status" value="1"/>
</dbReference>
<protein>
    <submittedName>
        <fullName evidence="9">Methyl-accepting chemotaxis protein</fullName>
    </submittedName>
</protein>
<dbReference type="FunFam" id="1.10.287.950:FF:000001">
    <property type="entry name" value="Methyl-accepting chemotaxis sensory transducer"/>
    <property type="match status" value="1"/>
</dbReference>
<dbReference type="InterPro" id="IPR047347">
    <property type="entry name" value="YvaQ-like_sensor"/>
</dbReference>
<reference evidence="9 10" key="1">
    <citation type="submission" date="2019-12" db="EMBL/GenBank/DDBJ databases">
        <title>Novel species isolated from a subtropical stream in China.</title>
        <authorList>
            <person name="Lu H."/>
        </authorList>
    </citation>
    <scope>NUCLEOTIDE SEQUENCE [LARGE SCALE GENOMIC DNA]</scope>
    <source>
        <strain evidence="9 10">FT127W</strain>
    </source>
</reference>
<comment type="subcellular location">
    <subcellularLocation>
        <location evidence="1">Membrane</location>
    </subcellularLocation>
</comment>
<evidence type="ECO:0000256" key="1">
    <source>
        <dbReference type="ARBA" id="ARBA00004370"/>
    </source>
</evidence>
<dbReference type="InterPro" id="IPR024478">
    <property type="entry name" value="HlyB_4HB_MCP"/>
</dbReference>
<dbReference type="GO" id="GO:0007165">
    <property type="term" value="P:signal transduction"/>
    <property type="evidence" value="ECO:0007669"/>
    <property type="project" value="UniProtKB-KW"/>
</dbReference>
<dbReference type="InterPro" id="IPR004089">
    <property type="entry name" value="MCPsignal_dom"/>
</dbReference>
<dbReference type="AlphaFoldDB" id="A0A7X4KLQ2"/>
<evidence type="ECO:0000313" key="9">
    <source>
        <dbReference type="EMBL" id="MYN06311.1"/>
    </source>
</evidence>
<keyword evidence="4" id="KW-0807">Transducer</keyword>
<keyword evidence="2" id="KW-0488">Methylation</keyword>
<evidence type="ECO:0000256" key="5">
    <source>
        <dbReference type="SAM" id="Coils"/>
    </source>
</evidence>
<evidence type="ECO:0000256" key="7">
    <source>
        <dbReference type="SAM" id="Phobius"/>
    </source>
</evidence>
<dbReference type="GO" id="GO:0004888">
    <property type="term" value="F:transmembrane signaling receptor activity"/>
    <property type="evidence" value="ECO:0007669"/>
    <property type="project" value="InterPro"/>
</dbReference>
<keyword evidence="7" id="KW-0472">Membrane</keyword>
<sequence>MNTSRFEVATLLMAGFATVCVFLAATIVLGLREQAKLNAVAASMAGDRWPKIELATNIRLRVTDIAVALRNVMLSSDETVRRAQIDEIAKAGREIDADAAELDRRVVTESGRAALKRVESAVRVYEEGQRRLVALVQAGHEAEARAYLSVEVMPMLQACRTAMAAMVGNEVALMEASREEAEQAYAATRLKMLALGALALLCSAGVATLIISRLRRELGGEPGQAAQVAARIAEGDLTGAIALRSGDKRSMMYEMEHMREHLGLLVGHVRRDAEQIASASAQIAAGNLDLSARTEAQAASLEETAAAMEQLSATVEQNSANADAANQLARQASAAAERGGQAVAAVTARMQDIAASARQMADIIGLIDGIAFQTNILSLNAAVEAARAGEAGRGFAVVATEVRQLAQRSAAAAHQIGQLISAATGQASAGAALVEQTGDAMRDIIDSVARVEGIMAQIRHAGAEQHSGIVACSRAVVEMDQGTQQNAALVEEVAAAANSLQGQSSQLAQAVSRFRIDAADPADPAVNSGRVAGRPSSRRALPLAAQA</sequence>
<dbReference type="PROSITE" id="PS50111">
    <property type="entry name" value="CHEMOTAXIS_TRANSDUC_2"/>
    <property type="match status" value="1"/>
</dbReference>
<dbReference type="InterPro" id="IPR051310">
    <property type="entry name" value="MCP_chemotaxis"/>
</dbReference>
<keyword evidence="7" id="KW-0812">Transmembrane</keyword>
<dbReference type="Gene3D" id="1.10.287.950">
    <property type="entry name" value="Methyl-accepting chemotaxis protein"/>
    <property type="match status" value="1"/>
</dbReference>
<dbReference type="Proteomes" id="UP000450676">
    <property type="component" value="Unassembled WGS sequence"/>
</dbReference>